<dbReference type="GO" id="GO:0005524">
    <property type="term" value="F:ATP binding"/>
    <property type="evidence" value="ECO:0007669"/>
    <property type="project" value="UniProtKB-KW"/>
</dbReference>
<dbReference type="InterPro" id="IPR006426">
    <property type="entry name" value="Asn_synth_AEB"/>
</dbReference>
<evidence type="ECO:0000256" key="2">
    <source>
        <dbReference type="ARBA" id="ARBA00005752"/>
    </source>
</evidence>
<dbReference type="GO" id="GO:0004066">
    <property type="term" value="F:asparagine synthase (glutamine-hydrolyzing) activity"/>
    <property type="evidence" value="ECO:0007669"/>
    <property type="project" value="UniProtKB-EC"/>
</dbReference>
<keyword evidence="8" id="KW-0028">Amino-acid biosynthesis</keyword>
<dbReference type="CDD" id="cd01991">
    <property type="entry name" value="Asn_synthase_B_C"/>
    <property type="match status" value="1"/>
</dbReference>
<reference evidence="13" key="1">
    <citation type="submission" date="2019-06" db="EMBL/GenBank/DDBJ databases">
        <title>The complete genome of Emcibacter congregatus ZYLT.</title>
        <authorList>
            <person name="Zhao Z."/>
        </authorList>
    </citation>
    <scope>NUCLEOTIDE SEQUENCE [LARGE SCALE GENOMIC DNA]</scope>
    <source>
        <strain evidence="13">MCCC 1A06723</strain>
    </source>
</reference>
<dbReference type="PROSITE" id="PS51278">
    <property type="entry name" value="GATASE_TYPE_2"/>
    <property type="match status" value="1"/>
</dbReference>
<proteinExistence type="inferred from homology"/>
<dbReference type="InterPro" id="IPR001962">
    <property type="entry name" value="Asn_synthase"/>
</dbReference>
<dbReference type="GO" id="GO:0006529">
    <property type="term" value="P:asparagine biosynthetic process"/>
    <property type="evidence" value="ECO:0007669"/>
    <property type="project" value="UniProtKB-KW"/>
</dbReference>
<dbReference type="Proteomes" id="UP000319148">
    <property type="component" value="Unassembled WGS sequence"/>
</dbReference>
<dbReference type="CDD" id="cd00712">
    <property type="entry name" value="AsnB"/>
    <property type="match status" value="1"/>
</dbReference>
<evidence type="ECO:0000313" key="12">
    <source>
        <dbReference type="EMBL" id="TPD59412.1"/>
    </source>
</evidence>
<dbReference type="OrthoDB" id="9763290at2"/>
<dbReference type="PIRSF" id="PIRSF001589">
    <property type="entry name" value="Asn_synthetase_glu-h"/>
    <property type="match status" value="1"/>
</dbReference>
<dbReference type="PANTHER" id="PTHR43284:SF1">
    <property type="entry name" value="ASPARAGINE SYNTHETASE"/>
    <property type="match status" value="1"/>
</dbReference>
<keyword evidence="5 9" id="KW-0067">ATP-binding</keyword>
<protein>
    <recommendedName>
        <fullName evidence="3">asparagine synthase (glutamine-hydrolyzing)</fullName>
        <ecNumber evidence="3">6.3.5.4</ecNumber>
    </recommendedName>
</protein>
<feature type="binding site" evidence="9">
    <location>
        <position position="99"/>
    </location>
    <ligand>
        <name>L-glutamine</name>
        <dbReference type="ChEBI" id="CHEBI:58359"/>
    </ligand>
</feature>
<dbReference type="Gene3D" id="3.60.20.10">
    <property type="entry name" value="Glutamine Phosphoribosylpyrophosphate, subunit 1, domain 1"/>
    <property type="match status" value="1"/>
</dbReference>
<feature type="site" description="Important for beta-aspartyl-AMP intermediate formation" evidence="10">
    <location>
        <position position="364"/>
    </location>
</feature>
<dbReference type="EC" id="6.3.5.4" evidence="3"/>
<accession>A0A501PHA0</accession>
<feature type="binding site" evidence="9">
    <location>
        <position position="290"/>
    </location>
    <ligand>
        <name>ATP</name>
        <dbReference type="ChEBI" id="CHEBI:30616"/>
    </ligand>
</feature>
<dbReference type="NCBIfam" id="TIGR01536">
    <property type="entry name" value="asn_synth_AEB"/>
    <property type="match status" value="1"/>
</dbReference>
<dbReference type="SUPFAM" id="SSF52402">
    <property type="entry name" value="Adenine nucleotide alpha hydrolases-like"/>
    <property type="match status" value="1"/>
</dbReference>
<dbReference type="GO" id="GO:0005829">
    <property type="term" value="C:cytosol"/>
    <property type="evidence" value="ECO:0007669"/>
    <property type="project" value="TreeGrafter"/>
</dbReference>
<dbReference type="Pfam" id="PF00733">
    <property type="entry name" value="Asn_synthase"/>
    <property type="match status" value="1"/>
</dbReference>
<dbReference type="RefSeq" id="WP_139941075.1">
    <property type="nucleotide sequence ID" value="NZ_JBHSYP010000006.1"/>
</dbReference>
<dbReference type="Gene3D" id="3.40.50.620">
    <property type="entry name" value="HUPs"/>
    <property type="match status" value="1"/>
</dbReference>
<dbReference type="EMBL" id="VFIY01000014">
    <property type="protein sequence ID" value="TPD59412.1"/>
    <property type="molecule type" value="Genomic_DNA"/>
</dbReference>
<comment type="pathway">
    <text evidence="1">Amino-acid biosynthesis; L-asparagine biosynthesis; L-asparagine from L-aspartate (L-Gln route): step 1/1.</text>
</comment>
<dbReference type="InterPro" id="IPR029055">
    <property type="entry name" value="Ntn_hydrolases_N"/>
</dbReference>
<keyword evidence="8" id="KW-0061">Asparagine biosynthesis</keyword>
<evidence type="ECO:0000259" key="11">
    <source>
        <dbReference type="PROSITE" id="PS51278"/>
    </source>
</evidence>
<evidence type="ECO:0000256" key="10">
    <source>
        <dbReference type="PIRSR" id="PIRSR001589-3"/>
    </source>
</evidence>
<evidence type="ECO:0000256" key="5">
    <source>
        <dbReference type="ARBA" id="ARBA00022840"/>
    </source>
</evidence>
<organism evidence="12 13">
    <name type="scientific">Emcibacter nanhaiensis</name>
    <dbReference type="NCBI Taxonomy" id="1505037"/>
    <lineage>
        <taxon>Bacteria</taxon>
        <taxon>Pseudomonadati</taxon>
        <taxon>Pseudomonadota</taxon>
        <taxon>Alphaproteobacteria</taxon>
        <taxon>Emcibacterales</taxon>
        <taxon>Emcibacteraceae</taxon>
        <taxon>Emcibacter</taxon>
    </lineage>
</organism>
<gene>
    <name evidence="12" type="ORF">FIV46_11500</name>
</gene>
<dbReference type="Pfam" id="PF13537">
    <property type="entry name" value="GATase_7"/>
    <property type="match status" value="1"/>
</dbReference>
<evidence type="ECO:0000256" key="8">
    <source>
        <dbReference type="PIRSR" id="PIRSR001589-1"/>
    </source>
</evidence>
<evidence type="ECO:0000256" key="1">
    <source>
        <dbReference type="ARBA" id="ARBA00005187"/>
    </source>
</evidence>
<dbReference type="SUPFAM" id="SSF56235">
    <property type="entry name" value="N-terminal nucleophile aminohydrolases (Ntn hydrolases)"/>
    <property type="match status" value="1"/>
</dbReference>
<dbReference type="InterPro" id="IPR017539">
    <property type="entry name" value="XrtA_amidotfase"/>
</dbReference>
<evidence type="ECO:0000256" key="3">
    <source>
        <dbReference type="ARBA" id="ARBA00012737"/>
    </source>
</evidence>
<dbReference type="InterPro" id="IPR017932">
    <property type="entry name" value="GATase_2_dom"/>
</dbReference>
<dbReference type="PANTHER" id="PTHR43284">
    <property type="entry name" value="ASPARAGINE SYNTHETASE (GLUTAMINE-HYDROLYZING)"/>
    <property type="match status" value="1"/>
</dbReference>
<name>A0A501PHA0_9PROT</name>
<comment type="caution">
    <text evidence="12">The sequence shown here is derived from an EMBL/GenBank/DDBJ whole genome shotgun (WGS) entry which is preliminary data.</text>
</comment>
<dbReference type="InterPro" id="IPR014729">
    <property type="entry name" value="Rossmann-like_a/b/a_fold"/>
</dbReference>
<dbReference type="InterPro" id="IPR033738">
    <property type="entry name" value="AsnB_N"/>
</dbReference>
<sequence length="627" mass="71984">MCGIVGIVTRPDRRPDQVLLKKMMDAIYHRGPDEEGQFLDAGVALGHRRLSIIDLSSGQQPMYTEDKQVCIVYNGEIYNFPEIRKELEALGYSFRTHCDTEVIMNAYHAWGEESVRRIRGMFAYAIHDKRAGKVFLARDRLGIKPLFYANVGDDTLIFGSEHKALTVYPGLNRKMRPQSVEDYFSLGYVAEPHTIYEDVYRLEPGHTLTVDMATGNKKITQYWNVQFDPSYRGKFDDAKDELSARIREAVKIRMVADVPLGAFLSGGVDSSAVVADMATIDDKPVNTCSIAFSDPKFNEIDYANEVAKQYKTNHWTREVDPNDYSLVDQLMDVYDEPYADSSALPTYRVCELARERVTVALSGDGGDENLAGYRRYWLHMLEERPRQMLPYGLRKAVFGPLGELYPKLDWAPRFLRAKTTFQGLARNSVEAYFYGVSIFKKDMKQKLFSTGFKNDLQDYEALQVFERHAKEADTDDPLSLIQYLDLKTYLVGDILTKVDRASMAHSLEVRVPLLDHHLVEWIATLPSDMKLKGSEGKYIFKKSLEGRLSDDILYRKKMGFAVPLGRWFREELKDKIRESVLSERMKDSGYFDADYLQQLVDQHQSGVRDFSAPLWTLMMFDQFLARC</sequence>
<comment type="catalytic activity">
    <reaction evidence="7">
        <text>L-aspartate + L-glutamine + ATP + H2O = L-asparagine + L-glutamate + AMP + diphosphate + H(+)</text>
        <dbReference type="Rhea" id="RHEA:12228"/>
        <dbReference type="ChEBI" id="CHEBI:15377"/>
        <dbReference type="ChEBI" id="CHEBI:15378"/>
        <dbReference type="ChEBI" id="CHEBI:29985"/>
        <dbReference type="ChEBI" id="CHEBI:29991"/>
        <dbReference type="ChEBI" id="CHEBI:30616"/>
        <dbReference type="ChEBI" id="CHEBI:33019"/>
        <dbReference type="ChEBI" id="CHEBI:58048"/>
        <dbReference type="ChEBI" id="CHEBI:58359"/>
        <dbReference type="ChEBI" id="CHEBI:456215"/>
        <dbReference type="EC" id="6.3.5.4"/>
    </reaction>
</comment>
<evidence type="ECO:0000313" key="13">
    <source>
        <dbReference type="Proteomes" id="UP000319148"/>
    </source>
</evidence>
<feature type="active site" description="For GATase activity" evidence="8">
    <location>
        <position position="2"/>
    </location>
</feature>
<keyword evidence="4 9" id="KW-0547">Nucleotide-binding</keyword>
<keyword evidence="12" id="KW-0808">Transferase</keyword>
<evidence type="ECO:0000256" key="7">
    <source>
        <dbReference type="ARBA" id="ARBA00048741"/>
    </source>
</evidence>
<evidence type="ECO:0000256" key="9">
    <source>
        <dbReference type="PIRSR" id="PIRSR001589-2"/>
    </source>
</evidence>
<comment type="similarity">
    <text evidence="2">Belongs to the asparagine synthetase family.</text>
</comment>
<keyword evidence="6 8" id="KW-0315">Glutamine amidotransferase</keyword>
<feature type="domain" description="Glutamine amidotransferase type-2" evidence="11">
    <location>
        <begin position="2"/>
        <end position="213"/>
    </location>
</feature>
<evidence type="ECO:0000256" key="4">
    <source>
        <dbReference type="ARBA" id="ARBA00022741"/>
    </source>
</evidence>
<evidence type="ECO:0000256" key="6">
    <source>
        <dbReference type="ARBA" id="ARBA00022962"/>
    </source>
</evidence>
<dbReference type="InterPro" id="IPR051786">
    <property type="entry name" value="ASN_synthetase/amidase"/>
</dbReference>
<dbReference type="GO" id="GO:0016740">
    <property type="term" value="F:transferase activity"/>
    <property type="evidence" value="ECO:0007669"/>
    <property type="project" value="UniProtKB-KW"/>
</dbReference>
<keyword evidence="13" id="KW-1185">Reference proteome</keyword>
<dbReference type="AlphaFoldDB" id="A0A501PHA0"/>
<dbReference type="NCBIfam" id="TIGR03108">
    <property type="entry name" value="eps_aminotran_1"/>
    <property type="match status" value="1"/>
</dbReference>
<feature type="binding site" evidence="9">
    <location>
        <begin position="362"/>
        <end position="363"/>
    </location>
    <ligand>
        <name>ATP</name>
        <dbReference type="ChEBI" id="CHEBI:30616"/>
    </ligand>
</feature>